<evidence type="ECO:0000313" key="21">
    <source>
        <dbReference type="Proteomes" id="UP000283589"/>
    </source>
</evidence>
<dbReference type="Pfam" id="PF01546">
    <property type="entry name" value="Peptidase_M20"/>
    <property type="match status" value="1"/>
</dbReference>
<dbReference type="PANTHER" id="PTHR43501">
    <property type="entry name" value="CYTOSOL NON-SPECIFIC DIPEPTIDASE"/>
    <property type="match status" value="1"/>
</dbReference>
<accession>A0A412X1X9</accession>
<evidence type="ECO:0000256" key="8">
    <source>
        <dbReference type="ARBA" id="ARBA00023285"/>
    </source>
</evidence>
<dbReference type="EMBL" id="QRPV01000003">
    <property type="protein sequence ID" value="RHM46177.1"/>
    <property type="molecule type" value="Genomic_DNA"/>
</dbReference>
<evidence type="ECO:0000256" key="9">
    <source>
        <dbReference type="ARBA" id="ARBA00036421"/>
    </source>
</evidence>
<gene>
    <name evidence="19" type="ORF">DWW18_08640</name>
    <name evidence="20" type="ORF">DWZ68_04255</name>
</gene>
<dbReference type="STRING" id="1121130.GCA_000519105_00568"/>
<comment type="catalytic activity">
    <reaction evidence="9">
        <text>Hydrolysis of dipeptides, preferentially hydrophobic dipeptides including prolyl amino acids.</text>
        <dbReference type="EC" id="3.4.13.18"/>
    </reaction>
</comment>
<dbReference type="RefSeq" id="WP_117722833.1">
    <property type="nucleotide sequence ID" value="NZ_CABJDM010000003.1"/>
</dbReference>
<dbReference type="InterPro" id="IPR001160">
    <property type="entry name" value="Peptidase_M20C"/>
</dbReference>
<dbReference type="GO" id="GO:0005829">
    <property type="term" value="C:cytosol"/>
    <property type="evidence" value="ECO:0007669"/>
    <property type="project" value="TreeGrafter"/>
</dbReference>
<evidence type="ECO:0000313" key="22">
    <source>
        <dbReference type="Proteomes" id="UP000286038"/>
    </source>
</evidence>
<dbReference type="PANTHER" id="PTHR43501:SF1">
    <property type="entry name" value="CYTOSOL NON-SPECIFIC DIPEPTIDASE"/>
    <property type="match status" value="1"/>
</dbReference>
<dbReference type="Gene3D" id="3.40.630.10">
    <property type="entry name" value="Zn peptidases"/>
    <property type="match status" value="2"/>
</dbReference>
<sequence length="487" mass="53209">MSKCICTLEPKAIWENFYKLTQVPRPSNHEEKAREFVMNWAKENGIHAEMDEANNILLSKPATPGMENRKGVILQGHLDMVPQKNEDKQHDFTKDPIEAYIDGEWVTADGTTLGADNGIGVATGMAILLSKDIPHGPVEVLITATEETGMDGANGIRHNWLKGDILLNLDSETEGELYVGCAGGIDGEIAFDYTPEAVPAGHKAFQLSLKGLKGGHSGMDINLGRGNANKLYFRFLKAVSKELDLRLSSVSGGNMRNAIPREAFGIVTVPAANADKFLTKVKEYEGIFKAELSAKEPNLTFFAEETALPQNVMPVKVQYNLINAIKACPNGAMRMIDSMPDTVETSNNLAIVKGGEGKIEIYMLMRSSVETAKTSLAQVVASVFELAEASKINFTGEYPGWKPNPDSAIRKEMEEVYMKLYGKKPAIMAIHAGLECGILGSAYPHWDMISFGPTISSPHSPDEKVNIESVSKFWEFLKATLAAIPTK</sequence>
<dbReference type="EMBL" id="QRZA01000008">
    <property type="protein sequence ID" value="RGV34369.1"/>
    <property type="molecule type" value="Genomic_DNA"/>
</dbReference>
<dbReference type="FunFam" id="3.40.630.10:FF:000015">
    <property type="entry name" value="Aminoacyl-histidine dipeptidase PepD"/>
    <property type="match status" value="1"/>
</dbReference>
<dbReference type="GO" id="GO:0070573">
    <property type="term" value="F:metallodipeptidase activity"/>
    <property type="evidence" value="ECO:0007669"/>
    <property type="project" value="TreeGrafter"/>
</dbReference>
<evidence type="ECO:0000256" key="7">
    <source>
        <dbReference type="ARBA" id="ARBA00023049"/>
    </source>
</evidence>
<organism evidence="19 21">
    <name type="scientific">Butyricimonas virosa</name>
    <dbReference type="NCBI Taxonomy" id="544645"/>
    <lineage>
        <taxon>Bacteria</taxon>
        <taxon>Pseudomonadati</taxon>
        <taxon>Bacteroidota</taxon>
        <taxon>Bacteroidia</taxon>
        <taxon>Bacteroidales</taxon>
        <taxon>Odoribacteraceae</taxon>
        <taxon>Butyricimonas</taxon>
    </lineage>
</organism>
<dbReference type="PIRSF" id="PIRSF016599">
    <property type="entry name" value="Xaa-His_dipept"/>
    <property type="match status" value="1"/>
</dbReference>
<keyword evidence="3" id="KW-0645">Protease</keyword>
<evidence type="ECO:0000256" key="11">
    <source>
        <dbReference type="ARBA" id="ARBA00044252"/>
    </source>
</evidence>
<keyword evidence="5" id="KW-0378">Hydrolase</keyword>
<evidence type="ECO:0000256" key="5">
    <source>
        <dbReference type="ARBA" id="ARBA00022801"/>
    </source>
</evidence>
<evidence type="ECO:0000256" key="10">
    <source>
        <dbReference type="ARBA" id="ARBA00038976"/>
    </source>
</evidence>
<evidence type="ECO:0000313" key="19">
    <source>
        <dbReference type="EMBL" id="RGV34369.1"/>
    </source>
</evidence>
<evidence type="ECO:0000256" key="6">
    <source>
        <dbReference type="ARBA" id="ARBA00022833"/>
    </source>
</evidence>
<comment type="similarity">
    <text evidence="12">Belongs to the peptidase M20C family.</text>
</comment>
<evidence type="ECO:0000256" key="13">
    <source>
        <dbReference type="ARBA" id="ARBA00071271"/>
    </source>
</evidence>
<dbReference type="PRINTS" id="PR00934">
    <property type="entry name" value="XHISDIPTASE"/>
</dbReference>
<feature type="domain" description="Peptidase M20 dimerisation" evidence="18">
    <location>
        <begin position="208"/>
        <end position="293"/>
    </location>
</feature>
<keyword evidence="6" id="KW-0862">Zinc</keyword>
<comment type="caution">
    <text evidence="19">The sequence shown here is derived from an EMBL/GenBank/DDBJ whole genome shotgun (WGS) entry which is preliminary data.</text>
</comment>
<dbReference type="NCBIfam" id="TIGR01893">
    <property type="entry name" value="aa-his-dipept"/>
    <property type="match status" value="1"/>
</dbReference>
<proteinExistence type="inferred from homology"/>
<evidence type="ECO:0000256" key="12">
    <source>
        <dbReference type="ARBA" id="ARBA00061423"/>
    </source>
</evidence>
<evidence type="ECO:0000259" key="18">
    <source>
        <dbReference type="Pfam" id="PF07687"/>
    </source>
</evidence>
<name>A0A412X1X9_9BACT</name>
<protein>
    <recommendedName>
        <fullName evidence="13">Cytosol non-specific dipeptidase</fullName>
        <ecNumber evidence="10">3.4.13.18</ecNumber>
    </recommendedName>
    <alternativeName>
        <fullName evidence="16">Aminoacyl-histidine dipeptidase</fullName>
    </alternativeName>
    <alternativeName>
        <fullName evidence="15">Beta-alanyl-histidine dipeptidase</fullName>
    </alternativeName>
    <alternativeName>
        <fullName evidence="14">Carnosinase</fullName>
    </alternativeName>
    <alternativeName>
        <fullName evidence="11">Peptidase D</fullName>
    </alternativeName>
    <alternativeName>
        <fullName evidence="17">Xaa-His dipeptidase</fullName>
    </alternativeName>
</protein>
<evidence type="ECO:0000256" key="1">
    <source>
        <dbReference type="ARBA" id="ARBA00001941"/>
    </source>
</evidence>
<dbReference type="AlphaFoldDB" id="A0A412X1X9"/>
<evidence type="ECO:0000256" key="16">
    <source>
        <dbReference type="ARBA" id="ARBA00077688"/>
    </source>
</evidence>
<dbReference type="CDD" id="cd03890">
    <property type="entry name" value="M20_pepD"/>
    <property type="match status" value="1"/>
</dbReference>
<dbReference type="FunFam" id="3.40.630.10:FF:000018">
    <property type="entry name" value="Aminoacyl-histidine dipeptidase PepD"/>
    <property type="match status" value="1"/>
</dbReference>
<dbReference type="EC" id="3.4.13.18" evidence="10"/>
<dbReference type="GO" id="GO:0006508">
    <property type="term" value="P:proteolysis"/>
    <property type="evidence" value="ECO:0007669"/>
    <property type="project" value="UniProtKB-KW"/>
</dbReference>
<keyword evidence="7" id="KW-0482">Metalloprotease</keyword>
<keyword evidence="4" id="KW-0479">Metal-binding</keyword>
<dbReference type="Proteomes" id="UP000283589">
    <property type="component" value="Unassembled WGS sequence"/>
</dbReference>
<dbReference type="Pfam" id="PF07687">
    <property type="entry name" value="M20_dimer"/>
    <property type="match status" value="1"/>
</dbReference>
<comment type="cofactor">
    <cofactor evidence="1">
        <name>Co(2+)</name>
        <dbReference type="ChEBI" id="CHEBI:48828"/>
    </cofactor>
</comment>
<dbReference type="GO" id="GO:0046872">
    <property type="term" value="F:metal ion binding"/>
    <property type="evidence" value="ECO:0007669"/>
    <property type="project" value="UniProtKB-KW"/>
</dbReference>
<dbReference type="InterPro" id="IPR002933">
    <property type="entry name" value="Peptidase_M20"/>
</dbReference>
<evidence type="ECO:0000256" key="2">
    <source>
        <dbReference type="ARBA" id="ARBA00001947"/>
    </source>
</evidence>
<evidence type="ECO:0000256" key="14">
    <source>
        <dbReference type="ARBA" id="ARBA00075285"/>
    </source>
</evidence>
<dbReference type="Proteomes" id="UP000286038">
    <property type="component" value="Unassembled WGS sequence"/>
</dbReference>
<evidence type="ECO:0000256" key="4">
    <source>
        <dbReference type="ARBA" id="ARBA00022723"/>
    </source>
</evidence>
<reference evidence="21 22" key="1">
    <citation type="submission" date="2018-08" db="EMBL/GenBank/DDBJ databases">
        <title>A genome reference for cultivated species of the human gut microbiota.</title>
        <authorList>
            <person name="Zou Y."/>
            <person name="Xue W."/>
            <person name="Luo G."/>
        </authorList>
    </citation>
    <scope>NUCLEOTIDE SEQUENCE [LARGE SCALE GENOMIC DNA]</scope>
    <source>
        <strain evidence="19 21">AF14-49</strain>
        <strain evidence="20 22">AF34-33</strain>
    </source>
</reference>
<comment type="cofactor">
    <cofactor evidence="2">
        <name>Zn(2+)</name>
        <dbReference type="ChEBI" id="CHEBI:29105"/>
    </cofactor>
</comment>
<evidence type="ECO:0000256" key="17">
    <source>
        <dbReference type="ARBA" id="ARBA00078074"/>
    </source>
</evidence>
<dbReference type="SUPFAM" id="SSF53187">
    <property type="entry name" value="Zn-dependent exopeptidases"/>
    <property type="match status" value="1"/>
</dbReference>
<evidence type="ECO:0000256" key="15">
    <source>
        <dbReference type="ARBA" id="ARBA00076004"/>
    </source>
</evidence>
<evidence type="ECO:0000313" key="20">
    <source>
        <dbReference type="EMBL" id="RHM46177.1"/>
    </source>
</evidence>
<keyword evidence="8" id="KW-0170">Cobalt</keyword>
<evidence type="ECO:0000256" key="3">
    <source>
        <dbReference type="ARBA" id="ARBA00022670"/>
    </source>
</evidence>
<dbReference type="InterPro" id="IPR011650">
    <property type="entry name" value="Peptidase_M20_dimer"/>
</dbReference>